<sequence length="62" mass="6751">MPKTRSDCSPKAEATRSGPPPLNAGIRRHLGLSLRTFYAEILSEPPGARIEALLARLGKPQR</sequence>
<keyword evidence="3" id="KW-1185">Reference proteome</keyword>
<evidence type="ECO:0008006" key="4">
    <source>
        <dbReference type="Google" id="ProtNLM"/>
    </source>
</evidence>
<dbReference type="EMBL" id="JBEPMM010000001">
    <property type="protein sequence ID" value="MET3691242.1"/>
    <property type="molecule type" value="Genomic_DNA"/>
</dbReference>
<feature type="compositionally biased region" description="Basic and acidic residues" evidence="1">
    <location>
        <begin position="1"/>
        <end position="14"/>
    </location>
</feature>
<feature type="region of interest" description="Disordered" evidence="1">
    <location>
        <begin position="1"/>
        <end position="25"/>
    </location>
</feature>
<dbReference type="RefSeq" id="WP_238276263.1">
    <property type="nucleotide sequence ID" value="NZ_BPQL01000014.1"/>
</dbReference>
<evidence type="ECO:0000313" key="3">
    <source>
        <dbReference type="Proteomes" id="UP001549145"/>
    </source>
</evidence>
<reference evidence="2 3" key="1">
    <citation type="submission" date="2024-06" db="EMBL/GenBank/DDBJ databases">
        <title>Genomic Encyclopedia of Type Strains, Phase IV (KMG-IV): sequencing the most valuable type-strain genomes for metagenomic binning, comparative biology and taxonomic classification.</title>
        <authorList>
            <person name="Goeker M."/>
        </authorList>
    </citation>
    <scope>NUCLEOTIDE SEQUENCE [LARGE SCALE GENOMIC DNA]</scope>
    <source>
        <strain evidence="2 3">DSM 21331</strain>
    </source>
</reference>
<dbReference type="Proteomes" id="UP001549145">
    <property type="component" value="Unassembled WGS sequence"/>
</dbReference>
<name>A0ABV2L088_9HYPH</name>
<comment type="caution">
    <text evidence="2">The sequence shown here is derived from an EMBL/GenBank/DDBJ whole genome shotgun (WGS) entry which is preliminary data.</text>
</comment>
<organism evidence="2 3">
    <name type="scientific">Methylobacterium goesingense</name>
    <dbReference type="NCBI Taxonomy" id="243690"/>
    <lineage>
        <taxon>Bacteria</taxon>
        <taxon>Pseudomonadati</taxon>
        <taxon>Pseudomonadota</taxon>
        <taxon>Alphaproteobacteria</taxon>
        <taxon>Hyphomicrobiales</taxon>
        <taxon>Methylobacteriaceae</taxon>
        <taxon>Methylobacterium</taxon>
    </lineage>
</organism>
<evidence type="ECO:0000313" key="2">
    <source>
        <dbReference type="EMBL" id="MET3691242.1"/>
    </source>
</evidence>
<protein>
    <recommendedName>
        <fullName evidence="4">Anti-sigma factor NepR domain-containing protein</fullName>
    </recommendedName>
</protein>
<gene>
    <name evidence="2" type="ORF">ABID43_000761</name>
</gene>
<accession>A0ABV2L088</accession>
<evidence type="ECO:0000256" key="1">
    <source>
        <dbReference type="SAM" id="MobiDB-lite"/>
    </source>
</evidence>
<proteinExistence type="predicted"/>